<evidence type="ECO:0000313" key="2">
    <source>
        <dbReference type="EMBL" id="KLO13677.1"/>
    </source>
</evidence>
<organism evidence="2 3">
    <name type="scientific">Schizopora paradoxa</name>
    <dbReference type="NCBI Taxonomy" id="27342"/>
    <lineage>
        <taxon>Eukaryota</taxon>
        <taxon>Fungi</taxon>
        <taxon>Dikarya</taxon>
        <taxon>Basidiomycota</taxon>
        <taxon>Agaricomycotina</taxon>
        <taxon>Agaricomycetes</taxon>
        <taxon>Hymenochaetales</taxon>
        <taxon>Schizoporaceae</taxon>
        <taxon>Schizopora</taxon>
    </lineage>
</organism>
<reference evidence="2 3" key="1">
    <citation type="submission" date="2015-04" db="EMBL/GenBank/DDBJ databases">
        <title>Complete genome sequence of Schizopora paradoxa KUC8140, a cosmopolitan wood degrader in East Asia.</title>
        <authorList>
            <consortium name="DOE Joint Genome Institute"/>
            <person name="Min B."/>
            <person name="Park H."/>
            <person name="Jang Y."/>
            <person name="Kim J.-J."/>
            <person name="Kim K.H."/>
            <person name="Pangilinan J."/>
            <person name="Lipzen A."/>
            <person name="Riley R."/>
            <person name="Grigoriev I.V."/>
            <person name="Spatafora J.W."/>
            <person name="Choi I.-G."/>
        </authorList>
    </citation>
    <scope>NUCLEOTIDE SEQUENCE [LARGE SCALE GENOMIC DNA]</scope>
    <source>
        <strain evidence="2 3">KUC8140</strain>
    </source>
</reference>
<evidence type="ECO:0000313" key="3">
    <source>
        <dbReference type="Proteomes" id="UP000053477"/>
    </source>
</evidence>
<sequence length="973" mass="110341">MSTRDNEDRWEPSLSATKLAIHHHLKCDLYLHNSYHNSRPTRNTSKNNVNATTDLTKAQFQRGDEWERALNAWLDAEGLLIHVRSTGPLTSAELQDIIEFEERPHFFISGLYFNPPNSAFADRFAANGFRPVKFGVAKPDLVEVKRFEGKTQWQVIDAKASKEVKASHYVQTYFYHMCLEHMLSGSQYVPMGQVSIWIAPQTTLGGEASYKPSFDGLKSSAIELLSLTLDNFFFTKLPTVVQSSRDKVAWHYNPLCKGCPFEAECSERTVLERGLGLIPNLSIPDFEVLKSVLNLTRSRHPTAPQLSDIEDLAALVRPKGDLPNLQATHPALIKKAKRILHLPERSTIKGSTGSPRVNSALEKKVKLIDKRNFTLPKGEDIAILISLIIDPSTNDIAYYCISVISSVTYFSYRRLESAFSTKELVKALSNILQSILDLKQAPEYSKTTAQVYVYSVAERTALQRLLVQAALSADPLDEVFQSKLRLCIGALCEGASVLATTFQPSILSGAMLDFLGKKVDRSRSELLSCLSRLGLSYSQQWTNEMLRQTIESELERRKIEGGRGSCTTDDDDVSRNEIGLVPRVVAVEREVKSLLALPIPGYWDLRRCHAALRPNAVACPSDEEIFTAYRVEDDVLLDDLLKYRNQAIHDVVKATREHVQGAAKEDLLVNHARILSSDFMDVCRQDDLRKLFFMQQFEVLAKLNELWEARINGCPDAVILQYRYTHRRPSGDYQHFFELLSGNVDMATDKDRSFFNFILTEDKEDVEIPAEALFDDLGVFNCVFPLKKYNRFRWSQQARKIRQSVFVADVVDLRLQNNNTLVVAKTFGDFDLKLKPWAYYRLSPRLVDFNLTKVLSSLIEMDLKTPLHPGYMSLPPFLQLCSDPRGFASQSSVSPTESTKELLEKELLEKEKAIHTVLRELSRLNVDAASDLMLKPSQRRGLKRVLTHRLAIIWGPPGECQVQRVNRLEISFE</sequence>
<evidence type="ECO:0000259" key="1">
    <source>
        <dbReference type="Pfam" id="PF12705"/>
    </source>
</evidence>
<keyword evidence="3" id="KW-1185">Reference proteome</keyword>
<protein>
    <recommendedName>
        <fullName evidence="1">PD-(D/E)XK endonuclease-like domain-containing protein</fullName>
    </recommendedName>
</protein>
<gene>
    <name evidence="2" type="ORF">SCHPADRAFT_873805</name>
</gene>
<dbReference type="Proteomes" id="UP000053477">
    <property type="component" value="Unassembled WGS sequence"/>
</dbReference>
<dbReference type="OrthoDB" id="6513042at2759"/>
<dbReference type="STRING" id="27342.A0A0H2RPX6"/>
<name>A0A0H2RPX6_9AGAM</name>
<feature type="domain" description="PD-(D/E)XK endonuclease-like" evidence="1">
    <location>
        <begin position="128"/>
        <end position="265"/>
    </location>
</feature>
<proteinExistence type="predicted"/>
<dbReference type="EMBL" id="KQ085956">
    <property type="protein sequence ID" value="KLO13677.1"/>
    <property type="molecule type" value="Genomic_DNA"/>
</dbReference>
<dbReference type="InParanoid" id="A0A0H2RPX6"/>
<dbReference type="AlphaFoldDB" id="A0A0H2RPX6"/>
<accession>A0A0H2RPX6</accession>
<dbReference type="Pfam" id="PF12705">
    <property type="entry name" value="PDDEXK_1"/>
    <property type="match status" value="1"/>
</dbReference>
<dbReference type="InterPro" id="IPR038726">
    <property type="entry name" value="PDDEXK_AddAB-type"/>
</dbReference>